<feature type="compositionally biased region" description="Basic and acidic residues" evidence="1">
    <location>
        <begin position="82"/>
        <end position="94"/>
    </location>
</feature>
<gene>
    <name evidence="2" type="ORF">AB675_3940</name>
</gene>
<feature type="region of interest" description="Disordered" evidence="1">
    <location>
        <begin position="82"/>
        <end position="110"/>
    </location>
</feature>
<dbReference type="Proteomes" id="UP000038010">
    <property type="component" value="Unassembled WGS sequence"/>
</dbReference>
<keyword evidence="3" id="KW-1185">Reference proteome</keyword>
<dbReference type="RefSeq" id="XP_017997508.1">
    <property type="nucleotide sequence ID" value="XM_018144038.1"/>
</dbReference>
<accession>A0A0N1HQ61</accession>
<dbReference type="VEuPathDB" id="FungiDB:AB675_3940"/>
<organism evidence="2 3">
    <name type="scientific">Cyphellophora attinorum</name>
    <dbReference type="NCBI Taxonomy" id="1664694"/>
    <lineage>
        <taxon>Eukaryota</taxon>
        <taxon>Fungi</taxon>
        <taxon>Dikarya</taxon>
        <taxon>Ascomycota</taxon>
        <taxon>Pezizomycotina</taxon>
        <taxon>Eurotiomycetes</taxon>
        <taxon>Chaetothyriomycetidae</taxon>
        <taxon>Chaetothyriales</taxon>
        <taxon>Cyphellophoraceae</taxon>
        <taxon>Cyphellophora</taxon>
    </lineage>
</organism>
<evidence type="ECO:0000256" key="1">
    <source>
        <dbReference type="SAM" id="MobiDB-lite"/>
    </source>
</evidence>
<evidence type="ECO:0000313" key="2">
    <source>
        <dbReference type="EMBL" id="KPI37545.1"/>
    </source>
</evidence>
<evidence type="ECO:0000313" key="3">
    <source>
        <dbReference type="Proteomes" id="UP000038010"/>
    </source>
</evidence>
<sequence length="110" mass="11762">MEARQEVDAEQWVVHWTSYAGRVKAGDDDGCIGSSLYSLPSQADFSPQGSACGSAKGRTASIRDQALDADNAGLGYLNVSKQDDHTVLQREPAARQKRPSHQAASDTAKV</sequence>
<proteinExistence type="predicted"/>
<protein>
    <submittedName>
        <fullName evidence="2">Uncharacterized protein</fullName>
    </submittedName>
</protein>
<dbReference type="EMBL" id="LFJN01000023">
    <property type="protein sequence ID" value="KPI37545.1"/>
    <property type="molecule type" value="Genomic_DNA"/>
</dbReference>
<dbReference type="GeneID" id="28735918"/>
<comment type="caution">
    <text evidence="2">The sequence shown here is derived from an EMBL/GenBank/DDBJ whole genome shotgun (WGS) entry which is preliminary data.</text>
</comment>
<reference evidence="2 3" key="1">
    <citation type="submission" date="2015-06" db="EMBL/GenBank/DDBJ databases">
        <title>Draft genome of the ant-associated black yeast Phialophora attae CBS 131958.</title>
        <authorList>
            <person name="Moreno L.F."/>
            <person name="Stielow B.J."/>
            <person name="de Hoog S."/>
            <person name="Vicente V.A."/>
            <person name="Weiss V.A."/>
            <person name="de Vries M."/>
            <person name="Cruz L.M."/>
            <person name="Souza E.M."/>
        </authorList>
    </citation>
    <scope>NUCLEOTIDE SEQUENCE [LARGE SCALE GENOMIC DNA]</scope>
    <source>
        <strain evidence="2 3">CBS 131958</strain>
    </source>
</reference>
<name>A0A0N1HQ61_9EURO</name>
<dbReference type="AlphaFoldDB" id="A0A0N1HQ61"/>